<dbReference type="Proteomes" id="UP000191285">
    <property type="component" value="Unassembled WGS sequence"/>
</dbReference>
<gene>
    <name evidence="13" type="ORF">PENSTE_c015G00271</name>
</gene>
<dbReference type="PANTHER" id="PTHR12428">
    <property type="entry name" value="OXA1"/>
    <property type="match status" value="1"/>
</dbReference>
<feature type="compositionally biased region" description="Polar residues" evidence="10">
    <location>
        <begin position="414"/>
        <end position="432"/>
    </location>
</feature>
<dbReference type="NCBIfam" id="TIGR03592">
    <property type="entry name" value="yidC_oxa1_cterm"/>
    <property type="match status" value="1"/>
</dbReference>
<evidence type="ECO:0000256" key="3">
    <source>
        <dbReference type="ARBA" id="ARBA00022692"/>
    </source>
</evidence>
<feature type="compositionally biased region" description="Basic and acidic residues" evidence="10">
    <location>
        <begin position="442"/>
        <end position="451"/>
    </location>
</feature>
<evidence type="ECO:0000256" key="7">
    <source>
        <dbReference type="ARBA" id="ARBA00023128"/>
    </source>
</evidence>
<keyword evidence="14" id="KW-1185">Reference proteome</keyword>
<protein>
    <recommendedName>
        <fullName evidence="12">Membrane insertase YidC/Oxa/ALB C-terminal domain-containing protein</fullName>
    </recommendedName>
</protein>
<dbReference type="Pfam" id="PF02096">
    <property type="entry name" value="60KD_IMP"/>
    <property type="match status" value="1"/>
</dbReference>
<evidence type="ECO:0000256" key="10">
    <source>
        <dbReference type="SAM" id="MobiDB-lite"/>
    </source>
</evidence>
<dbReference type="OrthoDB" id="2148490at2759"/>
<evidence type="ECO:0000256" key="6">
    <source>
        <dbReference type="ARBA" id="ARBA00022989"/>
    </source>
</evidence>
<feature type="region of interest" description="Disordered" evidence="10">
    <location>
        <begin position="414"/>
        <end position="506"/>
    </location>
</feature>
<dbReference type="CDD" id="cd20069">
    <property type="entry name" value="5TM_Oxa1-like"/>
    <property type="match status" value="1"/>
</dbReference>
<evidence type="ECO:0000313" key="13">
    <source>
        <dbReference type="EMBL" id="OQE19528.1"/>
    </source>
</evidence>
<comment type="subcellular location">
    <subcellularLocation>
        <location evidence="9">Membrane</location>
        <topology evidence="9">Multi-pass membrane protein</topology>
    </subcellularLocation>
    <subcellularLocation>
        <location evidence="1">Mitochondrion inner membrane</location>
        <topology evidence="1">Multi-pass membrane protein</topology>
    </subcellularLocation>
</comment>
<comment type="similarity">
    <text evidence="2 9">Belongs to the OXA1/ALB3/YidC family.</text>
</comment>
<sequence length="506" mass="55523">MKMMGAAGLKGPSAATAFARQRMTAVPRSARSISTIRSQHPRFAGLRGQYNSGLSGNASWRAAPAMAGPAAVRFNSTSTPAAESAPAKSVLEGLPESNELAGLDITKIPEQIGYLKELGLDYGWGPAAMIEWVIEHLHITSGLPWWASIVGAGLLVRFALLKPMLNASDQGAKMQNMKPESEPIRREMMAALKEQNQIEVQRKRAELSELNKAHGINPWKNLIPMLQIPIGFGTFRVVRGMAGLPVPAMLDESVLWIQDLTIGDPYFILPAATTAFMYLTLKKGGESGMGDFMNSAAGKSMVIGLPAISFLFIAFMPSALQLYFLATGAFATGQSYLVNSTKIRQKLGLTVARHLTVDNSAEDAQNYLARLQKQVDARLKPKAEVEQKPQTQNVSKIDKLVDGMSEHFRQAKTDISTKISEASGKGPTTNPDGSPAAPPRLTDAERKKALEYEQEQQSMDAFRREERNHARRNAQMQALRAEREKAKASFQRHQNDARQQQNRGRK</sequence>
<organism evidence="13 14">
    <name type="scientific">Penicillium steckii</name>
    <dbReference type="NCBI Taxonomy" id="303698"/>
    <lineage>
        <taxon>Eukaryota</taxon>
        <taxon>Fungi</taxon>
        <taxon>Dikarya</taxon>
        <taxon>Ascomycota</taxon>
        <taxon>Pezizomycotina</taxon>
        <taxon>Eurotiomycetes</taxon>
        <taxon>Eurotiomycetidae</taxon>
        <taxon>Eurotiales</taxon>
        <taxon>Aspergillaceae</taxon>
        <taxon>Penicillium</taxon>
    </lineage>
</organism>
<dbReference type="STRING" id="303698.A0A1V6SZM0"/>
<dbReference type="EMBL" id="MLKD01000015">
    <property type="protein sequence ID" value="OQE19528.1"/>
    <property type="molecule type" value="Genomic_DNA"/>
</dbReference>
<dbReference type="GO" id="GO:0032977">
    <property type="term" value="F:membrane insertase activity"/>
    <property type="evidence" value="ECO:0007669"/>
    <property type="project" value="InterPro"/>
</dbReference>
<name>A0A1V6SZM0_9EURO</name>
<dbReference type="GO" id="GO:0005743">
    <property type="term" value="C:mitochondrial inner membrane"/>
    <property type="evidence" value="ECO:0007669"/>
    <property type="project" value="UniProtKB-SubCell"/>
</dbReference>
<dbReference type="InterPro" id="IPR028055">
    <property type="entry name" value="YidC/Oxa/ALB_C"/>
</dbReference>
<reference evidence="14" key="1">
    <citation type="journal article" date="2017" name="Nat. Microbiol.">
        <title>Global analysis of biosynthetic gene clusters reveals vast potential of secondary metabolite production in Penicillium species.</title>
        <authorList>
            <person name="Nielsen J.C."/>
            <person name="Grijseels S."/>
            <person name="Prigent S."/>
            <person name="Ji B."/>
            <person name="Dainat J."/>
            <person name="Nielsen K.F."/>
            <person name="Frisvad J.C."/>
            <person name="Workman M."/>
            <person name="Nielsen J."/>
        </authorList>
    </citation>
    <scope>NUCLEOTIDE SEQUENCE [LARGE SCALE GENOMIC DNA]</scope>
    <source>
        <strain evidence="14">IBT 24891</strain>
    </source>
</reference>
<dbReference type="PANTHER" id="PTHR12428:SF66">
    <property type="entry name" value="MITOCHONDRIAL INNER MEMBRANE PROTEIN OXA1L"/>
    <property type="match status" value="1"/>
</dbReference>
<feature type="transmembrane region" description="Helical" evidence="11">
    <location>
        <begin position="302"/>
        <end position="326"/>
    </location>
</feature>
<evidence type="ECO:0000256" key="9">
    <source>
        <dbReference type="RuleBase" id="RU003945"/>
    </source>
</evidence>
<evidence type="ECO:0000256" key="4">
    <source>
        <dbReference type="ARBA" id="ARBA00022792"/>
    </source>
</evidence>
<comment type="caution">
    <text evidence="13">The sequence shown here is derived from an EMBL/GenBank/DDBJ whole genome shotgun (WGS) entry which is preliminary data.</text>
</comment>
<keyword evidence="5" id="KW-0809">Transit peptide</keyword>
<keyword evidence="8 11" id="KW-0472">Membrane</keyword>
<proteinExistence type="inferred from homology"/>
<dbReference type="AlphaFoldDB" id="A0A1V6SZM0"/>
<keyword evidence="4" id="KW-0999">Mitochondrion inner membrane</keyword>
<evidence type="ECO:0000256" key="8">
    <source>
        <dbReference type="ARBA" id="ARBA00023136"/>
    </source>
</evidence>
<evidence type="ECO:0000259" key="12">
    <source>
        <dbReference type="Pfam" id="PF02096"/>
    </source>
</evidence>
<dbReference type="GO" id="GO:0032979">
    <property type="term" value="P:protein insertion into mitochondrial inner membrane from matrix"/>
    <property type="evidence" value="ECO:0007669"/>
    <property type="project" value="TreeGrafter"/>
</dbReference>
<feature type="domain" description="Membrane insertase YidC/Oxa/ALB C-terminal" evidence="12">
    <location>
        <begin position="145"/>
        <end position="339"/>
    </location>
</feature>
<keyword evidence="7" id="KW-0496">Mitochondrion</keyword>
<keyword evidence="6 11" id="KW-1133">Transmembrane helix</keyword>
<evidence type="ECO:0000313" key="14">
    <source>
        <dbReference type="Proteomes" id="UP000191285"/>
    </source>
</evidence>
<evidence type="ECO:0000256" key="11">
    <source>
        <dbReference type="SAM" id="Phobius"/>
    </source>
</evidence>
<keyword evidence="3 9" id="KW-0812">Transmembrane</keyword>
<accession>A0A1V6SZM0</accession>
<feature type="compositionally biased region" description="Polar residues" evidence="10">
    <location>
        <begin position="497"/>
        <end position="506"/>
    </location>
</feature>
<evidence type="ECO:0000256" key="1">
    <source>
        <dbReference type="ARBA" id="ARBA00004448"/>
    </source>
</evidence>
<evidence type="ECO:0000256" key="5">
    <source>
        <dbReference type="ARBA" id="ARBA00022946"/>
    </source>
</evidence>
<evidence type="ECO:0000256" key="2">
    <source>
        <dbReference type="ARBA" id="ARBA00009877"/>
    </source>
</evidence>
<dbReference type="InterPro" id="IPR001708">
    <property type="entry name" value="YidC/ALB3/OXA1/COX18"/>
</dbReference>